<dbReference type="InterPro" id="IPR041712">
    <property type="entry name" value="DHPS-like_MBL-fold"/>
</dbReference>
<sequence>MELTVLVDNSTQKDYDLRAEFGLSILLEDEFHKVIFDCGYSDVFIKNAYHMGIELADVTDIVLSHSHNDHTGGFLWLQNLYKKLLKVGFVINNKRLIVHPYIFQPHLDENFENIGFPGDESSIGDFFEIAYTKEPYHITENLIYLGEFPVSDSSEDPDETALVYTSPKGLVIISGCAHAGLANIVEYAKQVTNQHKIYAIIGGVHLLAKSDNEVKKLGIYLQRQGVQMVFPCHCCDLRAKIILSKYVPVKEAYSGFKMSI</sequence>
<evidence type="ECO:0000313" key="3">
    <source>
        <dbReference type="Proteomes" id="UP000824139"/>
    </source>
</evidence>
<dbReference type="InterPro" id="IPR052926">
    <property type="entry name" value="Metallo-beta-lactamase_dom"/>
</dbReference>
<proteinExistence type="predicted"/>
<evidence type="ECO:0000259" key="1">
    <source>
        <dbReference type="Pfam" id="PF00753"/>
    </source>
</evidence>
<protein>
    <submittedName>
        <fullName evidence="2">MBL fold metallo-hydrolase</fullName>
    </submittedName>
</protein>
<dbReference type="Gene3D" id="3.60.15.10">
    <property type="entry name" value="Ribonuclease Z/Hydroxyacylglutathione hydrolase-like"/>
    <property type="match status" value="1"/>
</dbReference>
<gene>
    <name evidence="2" type="ORF">IAD41_09330</name>
</gene>
<dbReference type="GO" id="GO:0016740">
    <property type="term" value="F:transferase activity"/>
    <property type="evidence" value="ECO:0007669"/>
    <property type="project" value="TreeGrafter"/>
</dbReference>
<dbReference type="InterPro" id="IPR001279">
    <property type="entry name" value="Metallo-B-lactamas"/>
</dbReference>
<dbReference type="PANTHER" id="PTHR13754:SF13">
    <property type="entry name" value="METALLO-BETA-LACTAMASE SUPERFAMILY PROTEIN (AFU_ORTHOLOGUE AFUA_3G07630)"/>
    <property type="match status" value="1"/>
</dbReference>
<dbReference type="InterPro" id="IPR036866">
    <property type="entry name" value="RibonucZ/Hydroxyglut_hydro"/>
</dbReference>
<dbReference type="Proteomes" id="UP000824139">
    <property type="component" value="Unassembled WGS sequence"/>
</dbReference>
<dbReference type="EMBL" id="DVJO01000204">
    <property type="protein sequence ID" value="HIS83789.1"/>
    <property type="molecule type" value="Genomic_DNA"/>
</dbReference>
<name>A0A9D1FX80_9BACT</name>
<evidence type="ECO:0000313" key="2">
    <source>
        <dbReference type="EMBL" id="HIS83789.1"/>
    </source>
</evidence>
<dbReference type="PANTHER" id="PTHR13754">
    <property type="entry name" value="METALLO-BETA-LACTAMASE SUPERFAMILY PROTEIN"/>
    <property type="match status" value="1"/>
</dbReference>
<accession>A0A9D1FX80</accession>
<dbReference type="Pfam" id="PF00753">
    <property type="entry name" value="Lactamase_B"/>
    <property type="match status" value="1"/>
</dbReference>
<organism evidence="2 3">
    <name type="scientific">Candidatus Scatenecus faecavium</name>
    <dbReference type="NCBI Taxonomy" id="2840915"/>
    <lineage>
        <taxon>Bacteria</taxon>
        <taxon>Candidatus Scatenecus</taxon>
    </lineage>
</organism>
<dbReference type="AlphaFoldDB" id="A0A9D1FX80"/>
<dbReference type="CDD" id="cd07713">
    <property type="entry name" value="DHPS-like_MBL-fold"/>
    <property type="match status" value="1"/>
</dbReference>
<feature type="domain" description="Metallo-beta-lactamase" evidence="1">
    <location>
        <begin position="20"/>
        <end position="82"/>
    </location>
</feature>
<dbReference type="SUPFAM" id="SSF56281">
    <property type="entry name" value="Metallo-hydrolase/oxidoreductase"/>
    <property type="match status" value="1"/>
</dbReference>
<comment type="caution">
    <text evidence="2">The sequence shown here is derived from an EMBL/GenBank/DDBJ whole genome shotgun (WGS) entry which is preliminary data.</text>
</comment>
<reference evidence="2" key="2">
    <citation type="journal article" date="2021" name="PeerJ">
        <title>Extensive microbial diversity within the chicken gut microbiome revealed by metagenomics and culture.</title>
        <authorList>
            <person name="Gilroy R."/>
            <person name="Ravi A."/>
            <person name="Getino M."/>
            <person name="Pursley I."/>
            <person name="Horton D.L."/>
            <person name="Alikhan N.F."/>
            <person name="Baker D."/>
            <person name="Gharbi K."/>
            <person name="Hall N."/>
            <person name="Watson M."/>
            <person name="Adriaenssens E.M."/>
            <person name="Foster-Nyarko E."/>
            <person name="Jarju S."/>
            <person name="Secka A."/>
            <person name="Antonio M."/>
            <person name="Oren A."/>
            <person name="Chaudhuri R.R."/>
            <person name="La Ragione R."/>
            <person name="Hildebrand F."/>
            <person name="Pallen M.J."/>
        </authorList>
    </citation>
    <scope>NUCLEOTIDE SEQUENCE</scope>
    <source>
        <strain evidence="2">CHK152-2994</strain>
    </source>
</reference>
<reference evidence="2" key="1">
    <citation type="submission" date="2020-10" db="EMBL/GenBank/DDBJ databases">
        <authorList>
            <person name="Gilroy R."/>
        </authorList>
    </citation>
    <scope>NUCLEOTIDE SEQUENCE</scope>
    <source>
        <strain evidence="2">CHK152-2994</strain>
    </source>
</reference>